<sequence>MQGSRAWAFKQRTACSKLALLYIASQLYQLACGGPTIDIPVQPQCMLDHLLASLTISFSIRLYLYCSTRSFNSPLAGNLSDSPIFHIRQPPRLVLLS</sequence>
<organism evidence="1 2">
    <name type="scientific">Cutaneotrichosporon oleaginosum</name>
    <dbReference type="NCBI Taxonomy" id="879819"/>
    <lineage>
        <taxon>Eukaryota</taxon>
        <taxon>Fungi</taxon>
        <taxon>Dikarya</taxon>
        <taxon>Basidiomycota</taxon>
        <taxon>Agaricomycotina</taxon>
        <taxon>Tremellomycetes</taxon>
        <taxon>Trichosporonales</taxon>
        <taxon>Trichosporonaceae</taxon>
        <taxon>Cutaneotrichosporon</taxon>
    </lineage>
</organism>
<accession>A0A0J0XQA9</accession>
<name>A0A0J0XQA9_9TREE</name>
<protein>
    <submittedName>
        <fullName evidence="1">Uncharacterized protein</fullName>
    </submittedName>
</protein>
<dbReference type="GeneID" id="28987898"/>
<reference evidence="1 2" key="1">
    <citation type="submission" date="2015-03" db="EMBL/GenBank/DDBJ databases">
        <title>Genomics and transcriptomics of the oil-accumulating basidiomycete yeast T. oleaginosus allow insights into substrate utilization and the diverse evolutionary trajectories of mating systems in fungi.</title>
        <authorList>
            <consortium name="DOE Joint Genome Institute"/>
            <person name="Kourist R."/>
            <person name="Kracht O."/>
            <person name="Bracharz F."/>
            <person name="Lipzen A."/>
            <person name="Nolan M."/>
            <person name="Ohm R."/>
            <person name="Grigoriev I."/>
            <person name="Sun S."/>
            <person name="Heitman J."/>
            <person name="Bruck T."/>
            <person name="Nowrousian M."/>
        </authorList>
    </citation>
    <scope>NUCLEOTIDE SEQUENCE [LARGE SCALE GENOMIC DNA]</scope>
    <source>
        <strain evidence="1 2">IBC0246</strain>
    </source>
</reference>
<proteinExistence type="predicted"/>
<dbReference type="AlphaFoldDB" id="A0A0J0XQA9"/>
<evidence type="ECO:0000313" key="2">
    <source>
        <dbReference type="Proteomes" id="UP000053611"/>
    </source>
</evidence>
<dbReference type="RefSeq" id="XP_018279779.1">
    <property type="nucleotide sequence ID" value="XM_018427295.1"/>
</dbReference>
<dbReference type="Proteomes" id="UP000053611">
    <property type="component" value="Unassembled WGS sequence"/>
</dbReference>
<gene>
    <name evidence="1" type="ORF">CC85DRAFT_60942</name>
</gene>
<dbReference type="EMBL" id="KQ087196">
    <property type="protein sequence ID" value="KLT43288.1"/>
    <property type="molecule type" value="Genomic_DNA"/>
</dbReference>
<evidence type="ECO:0000313" key="1">
    <source>
        <dbReference type="EMBL" id="KLT43288.1"/>
    </source>
</evidence>
<keyword evidence="2" id="KW-1185">Reference proteome</keyword>